<evidence type="ECO:0000256" key="1">
    <source>
        <dbReference type="SAM" id="MobiDB-lite"/>
    </source>
</evidence>
<evidence type="ECO:0000259" key="2">
    <source>
        <dbReference type="PROSITE" id="PS51781"/>
    </source>
</evidence>
<dbReference type="RefSeq" id="WP_074835884.1">
    <property type="nucleotide sequence ID" value="NZ_CATLQZ010000013.1"/>
</dbReference>
<proteinExistence type="predicted"/>
<keyword evidence="4" id="KW-1185">Reference proteome</keyword>
<dbReference type="Proteomes" id="UP000182932">
    <property type="component" value="Unassembled WGS sequence"/>
</dbReference>
<dbReference type="Pfam" id="PF08239">
    <property type="entry name" value="SH3_3"/>
    <property type="match status" value="1"/>
</dbReference>
<comment type="caution">
    <text evidence="3">The sequence shown here is derived from an EMBL/GenBank/DDBJ whole genome shotgun (WGS) entry which is preliminary data.</text>
</comment>
<dbReference type="PROSITE" id="PS51781">
    <property type="entry name" value="SH3B"/>
    <property type="match status" value="1"/>
</dbReference>
<dbReference type="InterPro" id="IPR003646">
    <property type="entry name" value="SH3-like_bac-type"/>
</dbReference>
<evidence type="ECO:0000313" key="3">
    <source>
        <dbReference type="EMBL" id="SEJ21255.1"/>
    </source>
</evidence>
<protein>
    <submittedName>
        <fullName evidence="3">SH3 domain-containing protein</fullName>
    </submittedName>
</protein>
<gene>
    <name evidence="3" type="ORF">SAMN04487940_10469</name>
</gene>
<feature type="region of interest" description="Disordered" evidence="1">
    <location>
        <begin position="101"/>
        <end position="130"/>
    </location>
</feature>
<evidence type="ECO:0000313" key="4">
    <source>
        <dbReference type="Proteomes" id="UP000182932"/>
    </source>
</evidence>
<accession>A0A975ZMT4</accession>
<sequence length="246" mass="25781">MKTYVWLTFAFLGWGYYEASGGADFQPGTANADGAAIAAEASQAETPRKVARRQAADLAPRGTVQRQLETALLTALRDKHPAAQPRTLSNVKALAFAAEAQEPAQDDQVSAAPAVARTDAPPLRPDDLGETIGESEIPVAIASNTRAAPEASLRPRLRPRALAGAPSGATLTVSTRSPAGQFASGRITASRANLRMGPGTNFPVLSAMTSGTEVRILRSGQDGWVKLKSVESGRIGWMAGHLVATR</sequence>
<organism evidence="3 4">
    <name type="scientific">Marinovum algicola</name>
    <dbReference type="NCBI Taxonomy" id="42444"/>
    <lineage>
        <taxon>Bacteria</taxon>
        <taxon>Pseudomonadati</taxon>
        <taxon>Pseudomonadota</taxon>
        <taxon>Alphaproteobacteria</taxon>
        <taxon>Rhodobacterales</taxon>
        <taxon>Roseobacteraceae</taxon>
        <taxon>Marinovum</taxon>
    </lineage>
</organism>
<feature type="domain" description="SH3b" evidence="2">
    <location>
        <begin position="182"/>
        <end position="246"/>
    </location>
</feature>
<dbReference type="GeneID" id="80817759"/>
<reference evidence="3 4" key="1">
    <citation type="submission" date="2016-10" db="EMBL/GenBank/DDBJ databases">
        <authorList>
            <person name="Varghese N."/>
            <person name="Submissions S."/>
        </authorList>
    </citation>
    <scope>NUCLEOTIDE SEQUENCE [LARGE SCALE GENOMIC DNA]</scope>
    <source>
        <strain evidence="3 4">FF3</strain>
    </source>
</reference>
<dbReference type="AlphaFoldDB" id="A0A975ZMT4"/>
<dbReference type="SMART" id="SM00287">
    <property type="entry name" value="SH3b"/>
    <property type="match status" value="1"/>
</dbReference>
<dbReference type="EMBL" id="FNYY01000004">
    <property type="protein sequence ID" value="SEJ21255.1"/>
    <property type="molecule type" value="Genomic_DNA"/>
</dbReference>
<dbReference type="Gene3D" id="2.30.30.40">
    <property type="entry name" value="SH3 Domains"/>
    <property type="match status" value="1"/>
</dbReference>
<name>A0A975ZMT4_9RHOB</name>